<dbReference type="Gene3D" id="1.10.10.10">
    <property type="entry name" value="Winged helix-like DNA-binding domain superfamily/Winged helix DNA-binding domain"/>
    <property type="match status" value="2"/>
</dbReference>
<evidence type="ECO:0000313" key="6">
    <source>
        <dbReference type="EMBL" id="AFK63207.1"/>
    </source>
</evidence>
<feature type="compositionally biased region" description="Basic and acidic residues" evidence="5">
    <location>
        <begin position="341"/>
        <end position="370"/>
    </location>
</feature>
<feature type="region of interest" description="Disordered" evidence="5">
    <location>
        <begin position="253"/>
        <end position="370"/>
    </location>
</feature>
<gene>
    <name evidence="6" type="ordered locus">TKWG_16255</name>
</gene>
<dbReference type="PANTHER" id="PTHR34298">
    <property type="entry name" value="SEGREGATION AND CONDENSATION PROTEIN B"/>
    <property type="match status" value="1"/>
</dbReference>
<proteinExistence type="predicted"/>
<dbReference type="NCBIfam" id="TIGR00281">
    <property type="entry name" value="SMC-Scp complex subunit ScpB"/>
    <property type="match status" value="1"/>
</dbReference>
<dbReference type="InterPro" id="IPR005234">
    <property type="entry name" value="ScpB_csome_segregation"/>
</dbReference>
<keyword evidence="3" id="KW-0159">Chromosome partition</keyword>
<reference evidence="6 7" key="1">
    <citation type="journal article" date="2011" name="J. Bacteriol.">
        <title>Whole-genome shotgun sequencing of the sulfur-oxidizing chemoautotroph Tetrathiobacter kashmirensis.</title>
        <authorList>
            <person name="Ghosh W."/>
            <person name="George A."/>
            <person name="Agarwal A."/>
            <person name="Raj P."/>
            <person name="Alam M."/>
            <person name="Pyne P."/>
            <person name="Das Gupta S.K."/>
        </authorList>
    </citation>
    <scope>NUCLEOTIDE SEQUENCE [LARGE SCALE GENOMIC DNA]</scope>
    <source>
        <strain evidence="6 7">WT001</strain>
    </source>
</reference>
<keyword evidence="7" id="KW-1185">Reference proteome</keyword>
<feature type="compositionally biased region" description="Acidic residues" evidence="5">
    <location>
        <begin position="197"/>
        <end position="207"/>
    </location>
</feature>
<name>I3UDW9_ADVKW</name>
<dbReference type="HOGENOM" id="CLU_045647_2_1_4"/>
<keyword evidence="2" id="KW-0132">Cell division</keyword>
<accession>I3UDW9</accession>
<evidence type="ECO:0000313" key="7">
    <source>
        <dbReference type="Proteomes" id="UP000005267"/>
    </source>
</evidence>
<dbReference type="RefSeq" id="WP_014751298.1">
    <property type="nucleotide sequence ID" value="NC_017964.1"/>
</dbReference>
<keyword evidence="4" id="KW-0131">Cell cycle</keyword>
<dbReference type="STRING" id="1036672.TKWG_16255"/>
<dbReference type="InterPro" id="IPR036390">
    <property type="entry name" value="WH_DNA-bd_sf"/>
</dbReference>
<dbReference type="SUPFAM" id="SSF46785">
    <property type="entry name" value="Winged helix' DNA-binding domain"/>
    <property type="match status" value="2"/>
</dbReference>
<reference evidence="7" key="2">
    <citation type="journal article" date="2013" name="PLoS ONE">
        <title>Genome implosion elicits host-confinement in Alcaligenaceae: evidence from the comparative genomics of Tetrathiobacter kashmirensis, a pathogen in the making.</title>
        <authorList>
            <person name="Ghosh W."/>
            <person name="Alam M."/>
            <person name="Roy C."/>
            <person name="Pyne P."/>
            <person name="George A."/>
            <person name="Chakraborty R."/>
            <person name="Majumder S."/>
            <person name="Agarwal A."/>
            <person name="Chakraborty S."/>
            <person name="Majumdar S."/>
            <person name="Gupta S.K."/>
        </authorList>
    </citation>
    <scope>NUCLEOTIDE SEQUENCE [LARGE SCALE GENOMIC DNA]</scope>
    <source>
        <strain evidence="7">WT001</strain>
    </source>
</reference>
<dbReference type="AlphaFoldDB" id="I3UDW9"/>
<dbReference type="GO" id="GO:0051304">
    <property type="term" value="P:chromosome separation"/>
    <property type="evidence" value="ECO:0007669"/>
    <property type="project" value="InterPro"/>
</dbReference>
<evidence type="ECO:0000256" key="2">
    <source>
        <dbReference type="ARBA" id="ARBA00022618"/>
    </source>
</evidence>
<dbReference type="EMBL" id="CP003555">
    <property type="protein sequence ID" value="AFK63207.1"/>
    <property type="molecule type" value="Genomic_DNA"/>
</dbReference>
<sequence>MDQNLSRKILETALLCADEPMKIGDLRKLFSDLDEIDNDVIKQQLQVLQDEWADKGLELSELASGWRFQSRPEMQKYLERLNPEKPPKYSRAVMETLAIIAWRQPVTRGDIEDIRGVTVSSQIIKTLEERGWIDVLGHRDAPGRPALLGTTKQFLDDLGLKALDDLPVLESGEAGMPDLSGLDMNITASEQPAQEQVESEMGSDDSASDASAPDAVGSVQIDSTLSESTLAEVDGDDADIQVVSESAYRLPDVMAESTSDVSELTDESSDEISEVSEEGNIGADGFVPAASAQAQNTGKTQERVACGDVTEEMVAADETASAAQEMPAGFDPDSTSQNEQPDDHSVDPADDISSDREASDNQNDDLKNKT</sequence>
<feature type="region of interest" description="Disordered" evidence="5">
    <location>
        <begin position="190"/>
        <end position="214"/>
    </location>
</feature>
<feature type="compositionally biased region" description="Acidic residues" evidence="5">
    <location>
        <begin position="263"/>
        <end position="277"/>
    </location>
</feature>
<dbReference type="GO" id="GO:0051301">
    <property type="term" value="P:cell division"/>
    <property type="evidence" value="ECO:0007669"/>
    <property type="project" value="UniProtKB-KW"/>
</dbReference>
<dbReference type="KEGG" id="aka:TKWG_16255"/>
<evidence type="ECO:0000256" key="5">
    <source>
        <dbReference type="SAM" id="MobiDB-lite"/>
    </source>
</evidence>
<dbReference type="InterPro" id="IPR036388">
    <property type="entry name" value="WH-like_DNA-bd_sf"/>
</dbReference>
<dbReference type="OrthoDB" id="9806226at2"/>
<organism evidence="6 7">
    <name type="scientific">Advenella kashmirensis (strain DSM 17095 / LMG 22695 / WT001)</name>
    <name type="common">Tetrathiobacter kashmirensis</name>
    <dbReference type="NCBI Taxonomy" id="1036672"/>
    <lineage>
        <taxon>Bacteria</taxon>
        <taxon>Pseudomonadati</taxon>
        <taxon>Pseudomonadota</taxon>
        <taxon>Betaproteobacteria</taxon>
        <taxon>Burkholderiales</taxon>
        <taxon>Alcaligenaceae</taxon>
    </lineage>
</organism>
<dbReference type="PANTHER" id="PTHR34298:SF2">
    <property type="entry name" value="SEGREGATION AND CONDENSATION PROTEIN B"/>
    <property type="match status" value="1"/>
</dbReference>
<keyword evidence="1" id="KW-0963">Cytoplasm</keyword>
<dbReference type="Proteomes" id="UP000005267">
    <property type="component" value="Chromosome"/>
</dbReference>
<protein>
    <submittedName>
        <fullName evidence="6">Segregation and condensation protein B</fullName>
    </submittedName>
</protein>
<evidence type="ECO:0000256" key="4">
    <source>
        <dbReference type="ARBA" id="ARBA00023306"/>
    </source>
</evidence>
<evidence type="ECO:0000256" key="1">
    <source>
        <dbReference type="ARBA" id="ARBA00022490"/>
    </source>
</evidence>
<dbReference type="Pfam" id="PF04079">
    <property type="entry name" value="SMC_ScpB"/>
    <property type="match status" value="1"/>
</dbReference>
<evidence type="ECO:0000256" key="3">
    <source>
        <dbReference type="ARBA" id="ARBA00022829"/>
    </source>
</evidence>